<keyword evidence="2" id="KW-0812">Transmembrane</keyword>
<feature type="region of interest" description="Disordered" evidence="1">
    <location>
        <begin position="1"/>
        <end position="26"/>
    </location>
</feature>
<evidence type="ECO:0000256" key="1">
    <source>
        <dbReference type="SAM" id="MobiDB-lite"/>
    </source>
</evidence>
<proteinExistence type="predicted"/>
<keyword evidence="2" id="KW-1133">Transmembrane helix</keyword>
<feature type="transmembrane region" description="Helical" evidence="2">
    <location>
        <begin position="164"/>
        <end position="189"/>
    </location>
</feature>
<accession>A0A418AKY6</accession>
<sequence>MRGDRRTNSTSTDRSSDDNDSGERSPLLRAMRNSYHEETMYHSIRPANASFSSPVSANTDGNTMRRFRPIVFAEKSLAVLLNGVMIYVMCMFLGFGLVALNADNVLGPARHWNWWAVFSPFWVGNLVMVGAHVLSIRAATELRHWAETDTVSNEPLLPLLRKILLLYAVSLPLCILLFWAEIAFCAILNNSSNVSVYVAYAPIMIIEVGYVVRYLLCKSRTTLPGIAWILLFVFTLLLAHNSGVAATNAPDASGLPWVGVFAPLFVLQLLLFGSLVVVLYMQAAGLYKLNQTQVRATALYTVALVAVTIGQVMLVQHMEAQAGPATTTSEMDVPSLLLFTGWVLASSGLYLVCRQEVMKLMASRGGAVPVPLTRTAGGWVTHHAVVDRWMLLGDIALTDVGLARRAAGDRMRTVSDIEGEMNSDGYTCLRHIFTSTWLRWMCCLGNTTTRRTSDSLREEQMPEGRLKVSKPRRNSGSYSMVDVEITLSGDDIVMPSSTALFDFDPDVNLHVAVSLEYAQASLGPAPESLHPIAPTEWVCLGCYAVGILNPAQQHAQSRLARDLLAHHAILPDRDGHRPVQLVMTHMVSWQHLEAFKALLRDTTTEVQTVYGGYTRVHLNESTAVRNANSHALCAVVVHVDRVHNLIAWLCFSTPPATSVSCDDLLLEECGDDLMWVEFDKLNESSPPFDATSPLKRTQSPTAVDLLEELWTSSDDYVVLPPLPSLTPLVSSPPQHHEVVHRMPTSHCMEDFSTHSFSTQQLAPMEIATFVDEHGCPQQFKTLYSRNNKKGGIRNLRCFPNCKRGHHSTTSFCGTNLRVQFHPDHSMPTSLAHATITAFARFRNFLEPCEEYSPGMVVPQASIYRELRSKENPKAIWFQTKCVSPMLFEIRPSGRSLSWHYGFHGATLHKTMTHCIEVVFFTCERDSAAPFQCIGTVQSPRFRIISSRSREP</sequence>
<feature type="transmembrane region" description="Helical" evidence="2">
    <location>
        <begin position="77"/>
        <end position="100"/>
    </location>
</feature>
<dbReference type="VEuPathDB" id="FungiDB:H310_09128"/>
<keyword evidence="4" id="KW-1185">Reference proteome</keyword>
<evidence type="ECO:0000313" key="4">
    <source>
        <dbReference type="Proteomes" id="UP000285060"/>
    </source>
</evidence>
<feature type="transmembrane region" description="Helical" evidence="2">
    <location>
        <begin position="293"/>
        <end position="315"/>
    </location>
</feature>
<organism evidence="3 4">
    <name type="scientific">Aphanomyces invadans</name>
    <dbReference type="NCBI Taxonomy" id="157072"/>
    <lineage>
        <taxon>Eukaryota</taxon>
        <taxon>Sar</taxon>
        <taxon>Stramenopiles</taxon>
        <taxon>Oomycota</taxon>
        <taxon>Saprolegniomycetes</taxon>
        <taxon>Saprolegniales</taxon>
        <taxon>Verrucalvaceae</taxon>
        <taxon>Aphanomyces</taxon>
    </lineage>
</organism>
<name>A0A418AKY6_9STRA</name>
<evidence type="ECO:0000256" key="2">
    <source>
        <dbReference type="SAM" id="Phobius"/>
    </source>
</evidence>
<feature type="compositionally biased region" description="Basic and acidic residues" evidence="1">
    <location>
        <begin position="452"/>
        <end position="466"/>
    </location>
</feature>
<comment type="caution">
    <text evidence="3">The sequence shown here is derived from an EMBL/GenBank/DDBJ whole genome shotgun (WGS) entry which is preliminary data.</text>
</comment>
<dbReference type="AlphaFoldDB" id="A0A418AKY6"/>
<feature type="transmembrane region" description="Helical" evidence="2">
    <location>
        <begin position="195"/>
        <end position="216"/>
    </location>
</feature>
<feature type="compositionally biased region" description="Basic and acidic residues" evidence="1">
    <location>
        <begin position="14"/>
        <end position="23"/>
    </location>
</feature>
<protein>
    <submittedName>
        <fullName evidence="3">Uncharacterized protein</fullName>
    </submittedName>
</protein>
<dbReference type="Proteomes" id="UP000285060">
    <property type="component" value="Unassembled WGS sequence"/>
</dbReference>
<gene>
    <name evidence="3" type="ORF">DYB32_008496</name>
</gene>
<feature type="region of interest" description="Disordered" evidence="1">
    <location>
        <begin position="452"/>
        <end position="473"/>
    </location>
</feature>
<reference evidence="3 4" key="1">
    <citation type="submission" date="2018-08" db="EMBL/GenBank/DDBJ databases">
        <title>Aphanomyces genome sequencing and annotation.</title>
        <authorList>
            <person name="Minardi D."/>
            <person name="Oidtmann B."/>
            <person name="Van Der Giezen M."/>
            <person name="Studholme D.J."/>
        </authorList>
    </citation>
    <scope>NUCLEOTIDE SEQUENCE [LARGE SCALE GENOMIC DNA]</scope>
    <source>
        <strain evidence="3 4">NJM0002</strain>
    </source>
</reference>
<evidence type="ECO:0000313" key="3">
    <source>
        <dbReference type="EMBL" id="RHY25147.1"/>
    </source>
</evidence>
<dbReference type="EMBL" id="QUSY01001382">
    <property type="protein sequence ID" value="RHY25147.1"/>
    <property type="molecule type" value="Genomic_DNA"/>
</dbReference>
<feature type="transmembrane region" description="Helical" evidence="2">
    <location>
        <begin position="223"/>
        <end position="240"/>
    </location>
</feature>
<feature type="transmembrane region" description="Helical" evidence="2">
    <location>
        <begin position="260"/>
        <end position="281"/>
    </location>
</feature>
<feature type="transmembrane region" description="Helical" evidence="2">
    <location>
        <begin position="112"/>
        <end position="134"/>
    </location>
</feature>
<keyword evidence="2" id="KW-0472">Membrane</keyword>
<dbReference type="VEuPathDB" id="FungiDB:H310_09129"/>